<name>A0A975D8K7_9SPHN</name>
<dbReference type="Pfam" id="PF12762">
    <property type="entry name" value="DDE_Tnp_IS1595"/>
    <property type="match status" value="1"/>
</dbReference>
<dbReference type="PANTHER" id="PTHR47163:SF2">
    <property type="entry name" value="SI:DKEY-17M8.2"/>
    <property type="match status" value="1"/>
</dbReference>
<reference evidence="2" key="2">
    <citation type="submission" date="2021-04" db="EMBL/GenBank/DDBJ databases">
        <title>Isolation and genomic analysis of the ibuprofen-degrading bacterium Sphingomonas strain MPO218.</title>
        <authorList>
            <person name="Aulestia M."/>
            <person name="Flores A."/>
            <person name="Mangas E.L."/>
            <person name="Perez-Pulido A.J."/>
            <person name="Santero E."/>
            <person name="Camacho E.M."/>
        </authorList>
    </citation>
    <scope>NUCLEOTIDE SEQUENCE</scope>
    <source>
        <strain evidence="2">MPO218</strain>
    </source>
</reference>
<dbReference type="NCBIfam" id="NF033547">
    <property type="entry name" value="transpos_IS1595"/>
    <property type="match status" value="1"/>
</dbReference>
<organism evidence="2 3">
    <name type="scientific">Rhizorhabdus wittichii</name>
    <dbReference type="NCBI Taxonomy" id="160791"/>
    <lineage>
        <taxon>Bacteria</taxon>
        <taxon>Pseudomonadati</taxon>
        <taxon>Pseudomonadota</taxon>
        <taxon>Alphaproteobacteria</taxon>
        <taxon>Sphingomonadales</taxon>
        <taxon>Sphingomonadaceae</taxon>
        <taxon>Rhizorhabdus</taxon>
    </lineage>
</organism>
<sequence length="299" mass="33836">MSKSPSSSPEFSVREFFARFPNEEACLEHIMAVRFGGTRFDCPKCGVVGATFHKLSNRRAYSCSHCGHHVLPTAGTILHDTRTPLVSWFYAMYLFCTTRHGVSGKELQRQLGVTYKTAYRMGQQIRDLMGKGDFDGLLRGHIEADEAYVGGRQAGGKRGRGSSNKTVVFGIKERGGPMVTEVVPNVREITLAERLLPRVERGATVSTDELRSYRLLTEEGYSHGTVKHGRKQYAMTDEAGTRHHVNHVESFWKLFKNSVRSTHVHISAKHMQRYLDEFTFRQNHRERVNAMFDLLVGAL</sequence>
<dbReference type="Pfam" id="PF12760">
    <property type="entry name" value="Zn_ribbon_IS1595"/>
    <property type="match status" value="1"/>
</dbReference>
<evidence type="ECO:0000313" key="3">
    <source>
        <dbReference type="Proteomes" id="UP000664914"/>
    </source>
</evidence>
<dbReference type="Proteomes" id="UP000664914">
    <property type="component" value="Chromosome"/>
</dbReference>
<proteinExistence type="predicted"/>
<accession>A0A975D8K7</accession>
<dbReference type="InterPro" id="IPR053164">
    <property type="entry name" value="IS1016-like_transposase"/>
</dbReference>
<dbReference type="PANTHER" id="PTHR47163">
    <property type="entry name" value="DDE_TNP_IS1595 DOMAIN-CONTAINING PROTEIN"/>
    <property type="match status" value="1"/>
</dbReference>
<protein>
    <submittedName>
        <fullName evidence="2">IS1595 family transposase</fullName>
    </submittedName>
</protein>
<dbReference type="InterPro" id="IPR024445">
    <property type="entry name" value="Tnp_ISXO2-like"/>
</dbReference>
<feature type="domain" description="ISXO2-like transposase" evidence="1">
    <location>
        <begin position="137"/>
        <end position="283"/>
    </location>
</feature>
<dbReference type="InterPro" id="IPR024442">
    <property type="entry name" value="Transposase_Zn_ribbon"/>
</dbReference>
<gene>
    <name evidence="2" type="ORF">HRJ34_09580</name>
</gene>
<dbReference type="AlphaFoldDB" id="A0A975D8K7"/>
<reference evidence="2" key="1">
    <citation type="submission" date="2020-07" db="EMBL/GenBank/DDBJ databases">
        <authorList>
            <person name="Camacho E."/>
        </authorList>
    </citation>
    <scope>NUCLEOTIDE SEQUENCE</scope>
    <source>
        <strain evidence="2">MPO218</strain>
    </source>
</reference>
<dbReference type="EMBL" id="CP059319">
    <property type="protein sequence ID" value="QTH23725.1"/>
    <property type="molecule type" value="Genomic_DNA"/>
</dbReference>
<evidence type="ECO:0000259" key="1">
    <source>
        <dbReference type="SMART" id="SM01126"/>
    </source>
</evidence>
<evidence type="ECO:0000313" key="2">
    <source>
        <dbReference type="EMBL" id="QTH23725.1"/>
    </source>
</evidence>
<dbReference type="SMART" id="SM01126">
    <property type="entry name" value="DDE_Tnp_IS1595"/>
    <property type="match status" value="1"/>
</dbReference>
<dbReference type="RefSeq" id="WP_208633961.1">
    <property type="nucleotide sequence ID" value="NZ_CP059319.1"/>
</dbReference>